<feature type="region of interest" description="Disordered" evidence="1">
    <location>
        <begin position="25"/>
        <end position="129"/>
    </location>
</feature>
<evidence type="ECO:0000313" key="2">
    <source>
        <dbReference type="EMBL" id="KAG2110213.1"/>
    </source>
</evidence>
<evidence type="ECO:0000256" key="1">
    <source>
        <dbReference type="SAM" id="MobiDB-lite"/>
    </source>
</evidence>
<proteinExistence type="predicted"/>
<feature type="compositionally biased region" description="Basic and acidic residues" evidence="1">
    <location>
        <begin position="25"/>
        <end position="36"/>
    </location>
</feature>
<reference evidence="2" key="1">
    <citation type="journal article" date="2020" name="New Phytol.">
        <title>Comparative genomics reveals dynamic genome evolution in host specialist ectomycorrhizal fungi.</title>
        <authorList>
            <person name="Lofgren L.A."/>
            <person name="Nguyen N.H."/>
            <person name="Vilgalys R."/>
            <person name="Ruytinx J."/>
            <person name="Liao H.L."/>
            <person name="Branco S."/>
            <person name="Kuo A."/>
            <person name="LaButti K."/>
            <person name="Lipzen A."/>
            <person name="Andreopoulos W."/>
            <person name="Pangilinan J."/>
            <person name="Riley R."/>
            <person name="Hundley H."/>
            <person name="Na H."/>
            <person name="Barry K."/>
            <person name="Grigoriev I.V."/>
            <person name="Stajich J.E."/>
            <person name="Kennedy P.G."/>
        </authorList>
    </citation>
    <scope>NUCLEOTIDE SEQUENCE</scope>
    <source>
        <strain evidence="2">FC423</strain>
    </source>
</reference>
<keyword evidence="3" id="KW-1185">Reference proteome</keyword>
<sequence>MKNDVFEQGKADIQGEIKYEIKETGRWMAEDYEKITKGRKRPLRDSKTGEWETGRTGRRETGDGRRETGDGRRETGDGRRETGDGRRETGDGRRETGDGRWETGDGRREMGDGRRETGDGRRETGGREK</sequence>
<protein>
    <submittedName>
        <fullName evidence="2">Uncharacterized protein</fullName>
    </submittedName>
</protein>
<name>A0A9P7JV51_9AGAM</name>
<dbReference type="Proteomes" id="UP000823399">
    <property type="component" value="Unassembled WGS sequence"/>
</dbReference>
<feature type="compositionally biased region" description="Basic and acidic residues" evidence="1">
    <location>
        <begin position="43"/>
        <end position="129"/>
    </location>
</feature>
<dbReference type="AlphaFoldDB" id="A0A9P7JV51"/>
<dbReference type="GeneID" id="64695822"/>
<gene>
    <name evidence="2" type="ORF">F5147DRAFT_651865</name>
</gene>
<dbReference type="EMBL" id="JABBWM010000021">
    <property type="protein sequence ID" value="KAG2110213.1"/>
    <property type="molecule type" value="Genomic_DNA"/>
</dbReference>
<evidence type="ECO:0000313" key="3">
    <source>
        <dbReference type="Proteomes" id="UP000823399"/>
    </source>
</evidence>
<organism evidence="2 3">
    <name type="scientific">Suillus discolor</name>
    <dbReference type="NCBI Taxonomy" id="1912936"/>
    <lineage>
        <taxon>Eukaryota</taxon>
        <taxon>Fungi</taxon>
        <taxon>Dikarya</taxon>
        <taxon>Basidiomycota</taxon>
        <taxon>Agaricomycotina</taxon>
        <taxon>Agaricomycetes</taxon>
        <taxon>Agaricomycetidae</taxon>
        <taxon>Boletales</taxon>
        <taxon>Suillineae</taxon>
        <taxon>Suillaceae</taxon>
        <taxon>Suillus</taxon>
    </lineage>
</organism>
<dbReference type="RefSeq" id="XP_041293891.1">
    <property type="nucleotide sequence ID" value="XM_041433563.1"/>
</dbReference>
<comment type="caution">
    <text evidence="2">The sequence shown here is derived from an EMBL/GenBank/DDBJ whole genome shotgun (WGS) entry which is preliminary data.</text>
</comment>
<accession>A0A9P7JV51</accession>